<dbReference type="CDD" id="cd00130">
    <property type="entry name" value="PAS"/>
    <property type="match status" value="2"/>
</dbReference>
<dbReference type="Pfam" id="PF02518">
    <property type="entry name" value="HATPase_c"/>
    <property type="match status" value="1"/>
</dbReference>
<dbReference type="RefSeq" id="WP_349230480.1">
    <property type="nucleotide sequence ID" value="NZ_JBBMFJ010000048.1"/>
</dbReference>
<keyword evidence="6" id="KW-0902">Two-component regulatory system</keyword>
<dbReference type="SUPFAM" id="SSF47384">
    <property type="entry name" value="Homodimeric domain of signal transducing histidine kinase"/>
    <property type="match status" value="1"/>
</dbReference>
<keyword evidence="5" id="KW-0418">Kinase</keyword>
<dbReference type="CDD" id="cd00082">
    <property type="entry name" value="HisKA"/>
    <property type="match status" value="1"/>
</dbReference>
<dbReference type="Pfam" id="PF00072">
    <property type="entry name" value="Response_reg"/>
    <property type="match status" value="1"/>
</dbReference>
<keyword evidence="14" id="KW-1185">Reference proteome</keyword>
<name>A0ABV1HQA2_9FIRM</name>
<dbReference type="CDD" id="cd17546">
    <property type="entry name" value="REC_hyHK_CKI1_RcsC-like"/>
    <property type="match status" value="1"/>
</dbReference>
<comment type="function">
    <text evidence="7">May play the central regulatory role in sporulation. It may be an element of the effector pathway responsible for the activation of sporulation genes in response to nutritional stress. Spo0A may act in concert with spo0H (a sigma factor) to control the expression of some genes that are critical to the sporulation process.</text>
</comment>
<feature type="domain" description="PAS" evidence="11">
    <location>
        <begin position="38"/>
        <end position="77"/>
    </location>
</feature>
<evidence type="ECO:0000256" key="4">
    <source>
        <dbReference type="ARBA" id="ARBA00022553"/>
    </source>
</evidence>
<dbReference type="Pfam" id="PF08447">
    <property type="entry name" value="PAS_3"/>
    <property type="match status" value="2"/>
</dbReference>
<dbReference type="SUPFAM" id="SSF55874">
    <property type="entry name" value="ATPase domain of HSP90 chaperone/DNA topoisomerase II/histidine kinase"/>
    <property type="match status" value="1"/>
</dbReference>
<dbReference type="InterPro" id="IPR005467">
    <property type="entry name" value="His_kinase_dom"/>
</dbReference>
<feature type="domain" description="PAC" evidence="12">
    <location>
        <begin position="91"/>
        <end position="142"/>
    </location>
</feature>
<dbReference type="InterPro" id="IPR004358">
    <property type="entry name" value="Sig_transdc_His_kin-like_C"/>
</dbReference>
<dbReference type="SMART" id="SM00388">
    <property type="entry name" value="HisKA"/>
    <property type="match status" value="1"/>
</dbReference>
<dbReference type="SMART" id="SM00387">
    <property type="entry name" value="HATPase_c"/>
    <property type="match status" value="1"/>
</dbReference>
<evidence type="ECO:0000259" key="12">
    <source>
        <dbReference type="PROSITE" id="PS50113"/>
    </source>
</evidence>
<dbReference type="PROSITE" id="PS50113">
    <property type="entry name" value="PAC"/>
    <property type="match status" value="1"/>
</dbReference>
<feature type="domain" description="Response regulatory" evidence="10">
    <location>
        <begin position="831"/>
        <end position="952"/>
    </location>
</feature>
<dbReference type="PANTHER" id="PTHR45339">
    <property type="entry name" value="HYBRID SIGNAL TRANSDUCTION HISTIDINE KINASE J"/>
    <property type="match status" value="1"/>
</dbReference>
<dbReference type="InterPro" id="IPR035965">
    <property type="entry name" value="PAS-like_dom_sf"/>
</dbReference>
<dbReference type="PROSITE" id="PS50112">
    <property type="entry name" value="PAS"/>
    <property type="match status" value="2"/>
</dbReference>
<dbReference type="SMART" id="SM00086">
    <property type="entry name" value="PAC"/>
    <property type="match status" value="2"/>
</dbReference>
<dbReference type="PRINTS" id="PR00344">
    <property type="entry name" value="BCTRLSENSOR"/>
</dbReference>
<dbReference type="PANTHER" id="PTHR45339:SF1">
    <property type="entry name" value="HYBRID SIGNAL TRANSDUCTION HISTIDINE KINASE J"/>
    <property type="match status" value="1"/>
</dbReference>
<dbReference type="NCBIfam" id="TIGR00229">
    <property type="entry name" value="sensory_box"/>
    <property type="match status" value="2"/>
</dbReference>
<comment type="caution">
    <text evidence="13">The sequence shown here is derived from an EMBL/GenBank/DDBJ whole genome shotgun (WGS) entry which is preliminary data.</text>
</comment>
<evidence type="ECO:0000256" key="5">
    <source>
        <dbReference type="ARBA" id="ARBA00022777"/>
    </source>
</evidence>
<reference evidence="13 14" key="1">
    <citation type="submission" date="2024-03" db="EMBL/GenBank/DDBJ databases">
        <title>Human intestinal bacterial collection.</title>
        <authorList>
            <person name="Pauvert C."/>
            <person name="Hitch T.C.A."/>
            <person name="Clavel T."/>
        </authorList>
    </citation>
    <scope>NUCLEOTIDE SEQUENCE [LARGE SCALE GENOMIC DNA]</scope>
    <source>
        <strain evidence="13 14">CLA-AP-H27</strain>
    </source>
</reference>
<evidence type="ECO:0000256" key="8">
    <source>
        <dbReference type="PROSITE-ProRule" id="PRU00169"/>
    </source>
</evidence>
<dbReference type="InterPro" id="IPR036097">
    <property type="entry name" value="HisK_dim/P_sf"/>
</dbReference>
<dbReference type="GO" id="GO:0005524">
    <property type="term" value="F:ATP binding"/>
    <property type="evidence" value="ECO:0007669"/>
    <property type="project" value="UniProtKB-KW"/>
</dbReference>
<dbReference type="Gene3D" id="3.40.50.2300">
    <property type="match status" value="1"/>
</dbReference>
<evidence type="ECO:0000256" key="2">
    <source>
        <dbReference type="ARBA" id="ARBA00012438"/>
    </source>
</evidence>
<evidence type="ECO:0000256" key="6">
    <source>
        <dbReference type="ARBA" id="ARBA00023012"/>
    </source>
</evidence>
<dbReference type="InterPro" id="IPR001610">
    <property type="entry name" value="PAC"/>
</dbReference>
<evidence type="ECO:0000259" key="11">
    <source>
        <dbReference type="PROSITE" id="PS50112"/>
    </source>
</evidence>
<dbReference type="InterPro" id="IPR000700">
    <property type="entry name" value="PAS-assoc_C"/>
</dbReference>
<dbReference type="InterPro" id="IPR003594">
    <property type="entry name" value="HATPase_dom"/>
</dbReference>
<dbReference type="InterPro" id="IPR011006">
    <property type="entry name" value="CheY-like_superfamily"/>
</dbReference>
<dbReference type="InterPro" id="IPR036890">
    <property type="entry name" value="HATPase_C_sf"/>
</dbReference>
<evidence type="ECO:0000256" key="7">
    <source>
        <dbReference type="ARBA" id="ARBA00024867"/>
    </source>
</evidence>
<dbReference type="Gene3D" id="3.30.565.10">
    <property type="entry name" value="Histidine kinase-like ATPase, C-terminal domain"/>
    <property type="match status" value="1"/>
</dbReference>
<dbReference type="PROSITE" id="PS50110">
    <property type="entry name" value="RESPONSE_REGULATORY"/>
    <property type="match status" value="1"/>
</dbReference>
<keyword evidence="13" id="KW-0547">Nucleotide-binding</keyword>
<dbReference type="InterPro" id="IPR003661">
    <property type="entry name" value="HisK_dim/P_dom"/>
</dbReference>
<evidence type="ECO:0000313" key="14">
    <source>
        <dbReference type="Proteomes" id="UP001437460"/>
    </source>
</evidence>
<proteinExistence type="predicted"/>
<protein>
    <recommendedName>
        <fullName evidence="3">Stage 0 sporulation protein A homolog</fullName>
        <ecNumber evidence="2">2.7.13.3</ecNumber>
    </recommendedName>
</protein>
<dbReference type="EMBL" id="JBBMFJ010000048">
    <property type="protein sequence ID" value="MEQ2564491.1"/>
    <property type="molecule type" value="Genomic_DNA"/>
</dbReference>
<dbReference type="Gene3D" id="1.10.287.130">
    <property type="match status" value="1"/>
</dbReference>
<dbReference type="InterPro" id="IPR001789">
    <property type="entry name" value="Sig_transdc_resp-reg_receiver"/>
</dbReference>
<dbReference type="Pfam" id="PF00512">
    <property type="entry name" value="HisKA"/>
    <property type="match status" value="1"/>
</dbReference>
<dbReference type="InterPro" id="IPR013655">
    <property type="entry name" value="PAS_fold_3"/>
</dbReference>
<keyword evidence="13" id="KW-0067">ATP-binding</keyword>
<dbReference type="SMART" id="SM00448">
    <property type="entry name" value="REC"/>
    <property type="match status" value="1"/>
</dbReference>
<dbReference type="CDD" id="cd16922">
    <property type="entry name" value="HATPase_EvgS-ArcB-TorS-like"/>
    <property type="match status" value="1"/>
</dbReference>
<comment type="catalytic activity">
    <reaction evidence="1">
        <text>ATP + protein L-histidine = ADP + protein N-phospho-L-histidine.</text>
        <dbReference type="EC" id="2.7.13.3"/>
    </reaction>
</comment>
<dbReference type="Proteomes" id="UP001437460">
    <property type="component" value="Unassembled WGS sequence"/>
</dbReference>
<dbReference type="Gene3D" id="3.30.450.20">
    <property type="entry name" value="PAS domain"/>
    <property type="match status" value="2"/>
</dbReference>
<feature type="domain" description="Histidine kinase" evidence="9">
    <location>
        <begin position="583"/>
        <end position="805"/>
    </location>
</feature>
<keyword evidence="5" id="KW-0808">Transferase</keyword>
<sequence length="965" mass="109867">MKKLIIPDKVQKEILTDLMIANGTSGLIGGYCEDEFPVYYANEEMALMLGYNAVEELVEAIDGKVINTVHPDDREQVIKDIGGEYYEGLTYETTYRMPRKDGSWFWTVDKGKVIRTEDGKLAIISACYDMTSFVDRHKKLEEQNMLSKATIDQIPGGYHRCSLEEGHPFLYISDRFLAILGWTREEIKTIFDNKFDNMLHPDDRNLSADYTTRILDTCEHGFTQDQIYRLLGKDGYHWVTDATTLVKSGNQRFFQGNITDITDFVKDKEEKEKELEDSNRILNERNRILSALSRDYTTVLLCDLKQDTFEVVKGDTGFAHNVPAKKQHSVYGSNCYSEIIRYFFENILIKESDPEYLERLLPEHLMNELKETDNIEFYHKTIPNGSGFRHFLTRAIRLYNDEEHFKIILGFYSVDEIIKKEQEIELQREIIEGLGKEYFSVLAVELDKDHVISYRESGENGKIISDFCRKCGNRWSKIIPSYAETMVSDNTNGEFEKQLGLEVLRSQEEDYSMTYEFKSETGINYHQARVAYVKKKDGTRMAVVGTRNIDSLIKKERMQEEELKKAYAAAENANKAKTEFLNNMSHDIRTPMNVILGYNQLMKSHLTEPKQLDYQKKIEQSGKLLLSIINNVLDMARIESGKMKVDENYEIVGEIVDEIISTFSSEAEEKGIHLSGSIQVTHRNILCDSTKIREIYVNLVSNAIKYTPRGGNVTITVAELPCEKEGYVKIKSEVADTGIGMSKEYLPTLFEPFTREHSTMTGKLRGTGLGMPIVKKMADLMGGSIEVESELGKGTIFTFTLTHKIADEKYYSQEIETADASDIGENLCGKHVLLAEDNDLNAEIAVTVLEGTGLVIERVEDGVQCVNKVEQMPSGTYDLILMDIQMPNMDGYQATQCIRHLNDKKKAEIPIIAMTANAFAEDRKRTFDAGMNGHITKPIDIEKLGAVILSVLNEQVAKADCECQL</sequence>
<gene>
    <name evidence="13" type="ORF">WMO41_15190</name>
</gene>
<organism evidence="13 14">
    <name type="scientific">Ventrimonas faecis</name>
    <dbReference type="NCBI Taxonomy" id="3133170"/>
    <lineage>
        <taxon>Bacteria</taxon>
        <taxon>Bacillati</taxon>
        <taxon>Bacillota</taxon>
        <taxon>Clostridia</taxon>
        <taxon>Lachnospirales</taxon>
        <taxon>Lachnospiraceae</taxon>
        <taxon>Ventrimonas</taxon>
    </lineage>
</organism>
<dbReference type="SUPFAM" id="SSF55785">
    <property type="entry name" value="PYP-like sensor domain (PAS domain)"/>
    <property type="match status" value="2"/>
</dbReference>
<keyword evidence="4 8" id="KW-0597">Phosphoprotein</keyword>
<feature type="domain" description="PAS" evidence="11">
    <location>
        <begin position="164"/>
        <end position="218"/>
    </location>
</feature>
<dbReference type="PROSITE" id="PS50109">
    <property type="entry name" value="HIS_KIN"/>
    <property type="match status" value="1"/>
</dbReference>
<evidence type="ECO:0000256" key="3">
    <source>
        <dbReference type="ARBA" id="ARBA00018672"/>
    </source>
</evidence>
<dbReference type="SUPFAM" id="SSF52172">
    <property type="entry name" value="CheY-like"/>
    <property type="match status" value="1"/>
</dbReference>
<evidence type="ECO:0000259" key="10">
    <source>
        <dbReference type="PROSITE" id="PS50110"/>
    </source>
</evidence>
<dbReference type="InterPro" id="IPR000014">
    <property type="entry name" value="PAS"/>
</dbReference>
<evidence type="ECO:0000313" key="13">
    <source>
        <dbReference type="EMBL" id="MEQ2564491.1"/>
    </source>
</evidence>
<evidence type="ECO:0000256" key="1">
    <source>
        <dbReference type="ARBA" id="ARBA00000085"/>
    </source>
</evidence>
<evidence type="ECO:0000259" key="9">
    <source>
        <dbReference type="PROSITE" id="PS50109"/>
    </source>
</evidence>
<accession>A0ABV1HQA2</accession>
<feature type="modified residue" description="4-aspartylphosphate" evidence="8">
    <location>
        <position position="883"/>
    </location>
</feature>
<dbReference type="EC" id="2.7.13.3" evidence="2"/>